<feature type="compositionally biased region" description="Basic and acidic residues" evidence="2">
    <location>
        <begin position="10"/>
        <end position="20"/>
    </location>
</feature>
<dbReference type="EMBL" id="JACAZE010000007">
    <property type="protein sequence ID" value="KAF7311010.1"/>
    <property type="molecule type" value="Genomic_DNA"/>
</dbReference>
<name>A0A8H6T541_MYCCL</name>
<keyword evidence="4" id="KW-1185">Reference proteome</keyword>
<protein>
    <submittedName>
        <fullName evidence="3">Uncharacterized protein</fullName>
    </submittedName>
</protein>
<gene>
    <name evidence="3" type="ORF">HMN09_00644400</name>
</gene>
<organism evidence="3 4">
    <name type="scientific">Mycena chlorophos</name>
    <name type="common">Agaric fungus</name>
    <name type="synonym">Agaricus chlorophos</name>
    <dbReference type="NCBI Taxonomy" id="658473"/>
    <lineage>
        <taxon>Eukaryota</taxon>
        <taxon>Fungi</taxon>
        <taxon>Dikarya</taxon>
        <taxon>Basidiomycota</taxon>
        <taxon>Agaricomycotina</taxon>
        <taxon>Agaricomycetes</taxon>
        <taxon>Agaricomycetidae</taxon>
        <taxon>Agaricales</taxon>
        <taxon>Marasmiineae</taxon>
        <taxon>Mycenaceae</taxon>
        <taxon>Mycena</taxon>
    </lineage>
</organism>
<dbReference type="AlphaFoldDB" id="A0A8H6T541"/>
<evidence type="ECO:0000256" key="2">
    <source>
        <dbReference type="SAM" id="MobiDB-lite"/>
    </source>
</evidence>
<keyword evidence="1" id="KW-0175">Coiled coil</keyword>
<evidence type="ECO:0000313" key="3">
    <source>
        <dbReference type="EMBL" id="KAF7311010.1"/>
    </source>
</evidence>
<sequence length="134" mass="15802">MLASYSNQDPRSDRTSQDPRFRAHRLRIEELLSDSDAAMDGYSRAAHRELYADNTRLRRQLQHLTRARACVELELTRVRAWLDYQHGLILTREREIWELQRIASFSSQTMNMAQHEIGQLQAQLYIQWSNGGTR</sequence>
<evidence type="ECO:0000256" key="1">
    <source>
        <dbReference type="SAM" id="Coils"/>
    </source>
</evidence>
<accession>A0A8H6T541</accession>
<dbReference type="Proteomes" id="UP000613580">
    <property type="component" value="Unassembled WGS sequence"/>
</dbReference>
<feature type="coiled-coil region" evidence="1">
    <location>
        <begin position="47"/>
        <end position="74"/>
    </location>
</feature>
<feature type="region of interest" description="Disordered" evidence="2">
    <location>
        <begin position="1"/>
        <end position="20"/>
    </location>
</feature>
<reference evidence="3" key="1">
    <citation type="submission" date="2020-05" db="EMBL/GenBank/DDBJ databases">
        <title>Mycena genomes resolve the evolution of fungal bioluminescence.</title>
        <authorList>
            <person name="Tsai I.J."/>
        </authorList>
    </citation>
    <scope>NUCLEOTIDE SEQUENCE</scope>
    <source>
        <strain evidence="3">110903Hualien_Pintung</strain>
    </source>
</reference>
<proteinExistence type="predicted"/>
<evidence type="ECO:0000313" key="4">
    <source>
        <dbReference type="Proteomes" id="UP000613580"/>
    </source>
</evidence>
<comment type="caution">
    <text evidence="3">The sequence shown here is derived from an EMBL/GenBank/DDBJ whole genome shotgun (WGS) entry which is preliminary data.</text>
</comment>